<reference evidence="10 11" key="1">
    <citation type="submission" date="2016-12" db="EMBL/GenBank/DDBJ databases">
        <title>Study of bacterial adaptation to deep sea.</title>
        <authorList>
            <person name="Song J."/>
            <person name="Yoshizawa S."/>
            <person name="Kogure K."/>
        </authorList>
    </citation>
    <scope>NUCLEOTIDE SEQUENCE [LARGE SCALE GENOMIC DNA]</scope>
    <source>
        <strain evidence="10 11">SAORIC-165</strain>
    </source>
</reference>
<name>A0A2S7U6V5_9BACT</name>
<keyword evidence="6 7" id="KW-0472">Membrane</keyword>
<feature type="transmembrane region" description="Helical" evidence="7">
    <location>
        <begin position="99"/>
        <end position="118"/>
    </location>
</feature>
<dbReference type="EMBL" id="MQWA01000001">
    <property type="protein sequence ID" value="PQJ30211.1"/>
    <property type="molecule type" value="Genomic_DNA"/>
</dbReference>
<dbReference type="Gene3D" id="1.10.287.1260">
    <property type="match status" value="1"/>
</dbReference>
<evidence type="ECO:0000256" key="3">
    <source>
        <dbReference type="ARBA" id="ARBA00022475"/>
    </source>
</evidence>
<sequence>MKMTKFFLTPRIWVGMVFILCVVGGSLFLGALNYINPVRELLDSDQMSFWLGGMRFSAFMVIKNLLVILVLFWVTSIIAKFGKNRIRSIRKINSNSRSLLAKAYQAAVYFTALLIGLQVLGIDFTGLAIFSGAIGIGVGFGLQKITSNFISGLIILFEKSINEGDLIEMNEGLSGFVRETGARYTLVETFEGREVMIPNEDFITNRVTSWTFSSNQGRISIDVGVSYDSDLNQVSELILEAANENPRCSQNPAPECFLVNFGDSSVDFTLNFWVDDIAVGRRRPRSDVLFSIWKKFKDHDIQIPFPQRDVHMITPKS</sequence>
<dbReference type="Proteomes" id="UP000239907">
    <property type="component" value="Unassembled WGS sequence"/>
</dbReference>
<dbReference type="InterPro" id="IPR010920">
    <property type="entry name" value="LSM_dom_sf"/>
</dbReference>
<evidence type="ECO:0000256" key="5">
    <source>
        <dbReference type="ARBA" id="ARBA00022989"/>
    </source>
</evidence>
<dbReference type="SUPFAM" id="SSF82861">
    <property type="entry name" value="Mechanosensitive channel protein MscS (YggB), transmembrane region"/>
    <property type="match status" value="1"/>
</dbReference>
<evidence type="ECO:0000256" key="2">
    <source>
        <dbReference type="ARBA" id="ARBA00008017"/>
    </source>
</evidence>
<dbReference type="SUPFAM" id="SSF82689">
    <property type="entry name" value="Mechanosensitive channel protein MscS (YggB), C-terminal domain"/>
    <property type="match status" value="1"/>
</dbReference>
<dbReference type="InterPro" id="IPR011014">
    <property type="entry name" value="MscS_channel_TM-2"/>
</dbReference>
<accession>A0A2S7U6V5</accession>
<dbReference type="InterPro" id="IPR052702">
    <property type="entry name" value="MscS-like_channel"/>
</dbReference>
<dbReference type="Pfam" id="PF00924">
    <property type="entry name" value="MS_channel_2nd"/>
    <property type="match status" value="1"/>
</dbReference>
<comment type="subcellular location">
    <subcellularLocation>
        <location evidence="1">Cell membrane</location>
        <topology evidence="1">Multi-pass membrane protein</topology>
    </subcellularLocation>
</comment>
<evidence type="ECO:0000256" key="6">
    <source>
        <dbReference type="ARBA" id="ARBA00023136"/>
    </source>
</evidence>
<dbReference type="GO" id="GO:0008381">
    <property type="term" value="F:mechanosensitive monoatomic ion channel activity"/>
    <property type="evidence" value="ECO:0007669"/>
    <property type="project" value="UniProtKB-ARBA"/>
</dbReference>
<evidence type="ECO:0000259" key="9">
    <source>
        <dbReference type="Pfam" id="PF21082"/>
    </source>
</evidence>
<dbReference type="InterPro" id="IPR023408">
    <property type="entry name" value="MscS_beta-dom_sf"/>
</dbReference>
<dbReference type="InterPro" id="IPR049278">
    <property type="entry name" value="MS_channel_C"/>
</dbReference>
<protein>
    <submittedName>
        <fullName evidence="10">Mechanosensitive ion channel protein MscS</fullName>
    </submittedName>
</protein>
<keyword evidence="5 7" id="KW-1133">Transmembrane helix</keyword>
<dbReference type="Gene3D" id="3.30.70.100">
    <property type="match status" value="1"/>
</dbReference>
<evidence type="ECO:0000256" key="1">
    <source>
        <dbReference type="ARBA" id="ARBA00004651"/>
    </source>
</evidence>
<feature type="domain" description="Mechanosensitive ion channel MscS" evidence="8">
    <location>
        <begin position="145"/>
        <end position="210"/>
    </location>
</feature>
<keyword evidence="4 7" id="KW-0812">Transmembrane</keyword>
<evidence type="ECO:0000256" key="7">
    <source>
        <dbReference type="SAM" id="Phobius"/>
    </source>
</evidence>
<comment type="caution">
    <text evidence="10">The sequence shown here is derived from an EMBL/GenBank/DDBJ whole genome shotgun (WGS) entry which is preliminary data.</text>
</comment>
<feature type="transmembrane region" description="Helical" evidence="7">
    <location>
        <begin position="56"/>
        <end position="79"/>
    </location>
</feature>
<evidence type="ECO:0000313" key="11">
    <source>
        <dbReference type="Proteomes" id="UP000239907"/>
    </source>
</evidence>
<evidence type="ECO:0000259" key="8">
    <source>
        <dbReference type="Pfam" id="PF00924"/>
    </source>
</evidence>
<proteinExistence type="inferred from homology"/>
<dbReference type="Pfam" id="PF21082">
    <property type="entry name" value="MS_channel_3rd"/>
    <property type="match status" value="1"/>
</dbReference>
<keyword evidence="3" id="KW-1003">Cell membrane</keyword>
<evidence type="ECO:0000256" key="4">
    <source>
        <dbReference type="ARBA" id="ARBA00022692"/>
    </source>
</evidence>
<dbReference type="SUPFAM" id="SSF50182">
    <property type="entry name" value="Sm-like ribonucleoproteins"/>
    <property type="match status" value="1"/>
</dbReference>
<dbReference type="GO" id="GO:0005886">
    <property type="term" value="C:plasma membrane"/>
    <property type="evidence" value="ECO:0007669"/>
    <property type="project" value="UniProtKB-SubCell"/>
</dbReference>
<keyword evidence="11" id="KW-1185">Reference proteome</keyword>
<dbReference type="InterPro" id="IPR006685">
    <property type="entry name" value="MscS_channel_2nd"/>
</dbReference>
<evidence type="ECO:0000313" key="10">
    <source>
        <dbReference type="EMBL" id="PQJ30211.1"/>
    </source>
</evidence>
<dbReference type="AlphaFoldDB" id="A0A2S7U6V5"/>
<dbReference type="PANTHER" id="PTHR30347:SF1">
    <property type="entry name" value="MECHANOSENSITIVE CHANNEL MSCK"/>
    <property type="match status" value="1"/>
</dbReference>
<feature type="domain" description="Mechanosensitive ion channel MscS C-terminal" evidence="9">
    <location>
        <begin position="219"/>
        <end position="303"/>
    </location>
</feature>
<feature type="transmembrane region" description="Helical" evidence="7">
    <location>
        <begin position="124"/>
        <end position="142"/>
    </location>
</feature>
<organism evidence="10 11">
    <name type="scientific">Rubritalea profundi</name>
    <dbReference type="NCBI Taxonomy" id="1658618"/>
    <lineage>
        <taxon>Bacteria</taxon>
        <taxon>Pseudomonadati</taxon>
        <taxon>Verrucomicrobiota</taxon>
        <taxon>Verrucomicrobiia</taxon>
        <taxon>Verrucomicrobiales</taxon>
        <taxon>Rubritaleaceae</taxon>
        <taxon>Rubritalea</taxon>
    </lineage>
</organism>
<dbReference type="PANTHER" id="PTHR30347">
    <property type="entry name" value="POTASSIUM CHANNEL RELATED"/>
    <property type="match status" value="1"/>
</dbReference>
<dbReference type="InterPro" id="IPR011066">
    <property type="entry name" value="MscS_channel_C_sf"/>
</dbReference>
<feature type="transmembrane region" description="Helical" evidence="7">
    <location>
        <begin position="12"/>
        <end position="36"/>
    </location>
</feature>
<dbReference type="Gene3D" id="2.30.30.60">
    <property type="match status" value="1"/>
</dbReference>
<gene>
    <name evidence="10" type="ORF">BSZ32_01395</name>
</gene>
<comment type="similarity">
    <text evidence="2">Belongs to the MscS (TC 1.A.23) family.</text>
</comment>